<gene>
    <name evidence="1" type="ORF">HYQ45_015375</name>
</gene>
<dbReference type="Proteomes" id="UP000689129">
    <property type="component" value="Unassembled WGS sequence"/>
</dbReference>
<protein>
    <submittedName>
        <fullName evidence="1">Uncharacterized protein</fullName>
    </submittedName>
</protein>
<sequence length="185" mass="19168">MFVELVERSLGYRWGKKNLGRNRLELELLRLLPGEGLVGAEVTVLGGLVVDGAVKVELTDNDTRAQVEVLVDDLDELIGGPVGSAVGVNVDGEGLGDTNGVRELDENTTGEAGVDERLGDPAADVGSGTVDLGIVLSGESTTTVGTPATVGVDDDLATGQTGVTLRATDDEEARGLNLRSLWSGR</sequence>
<dbReference type="AntiFam" id="ANF00232">
    <property type="entry name" value="Shadow ORF (opposite metK)"/>
</dbReference>
<dbReference type="AlphaFoldDB" id="A0A8I2Z8Q2"/>
<organism evidence="1 2">
    <name type="scientific">Verticillium longisporum</name>
    <name type="common">Verticillium dahliae var. longisporum</name>
    <dbReference type="NCBI Taxonomy" id="100787"/>
    <lineage>
        <taxon>Eukaryota</taxon>
        <taxon>Fungi</taxon>
        <taxon>Dikarya</taxon>
        <taxon>Ascomycota</taxon>
        <taxon>Pezizomycotina</taxon>
        <taxon>Sordariomycetes</taxon>
        <taxon>Hypocreomycetidae</taxon>
        <taxon>Glomerellales</taxon>
        <taxon>Plectosphaerellaceae</taxon>
        <taxon>Verticillium</taxon>
    </lineage>
</organism>
<reference evidence="1" key="1">
    <citation type="journal article" date="2021" name="Mol. Plant Pathol.">
        <title>A 20-kb lineage-specific genomic region tames virulence in pathogenic amphidiploid Verticillium longisporum.</title>
        <authorList>
            <person name="Harting R."/>
            <person name="Starke J."/>
            <person name="Kusch H."/>
            <person name="Poggeler S."/>
            <person name="Maurus I."/>
            <person name="Schluter R."/>
            <person name="Landesfeind M."/>
            <person name="Bulla I."/>
            <person name="Nowrousian M."/>
            <person name="de Jonge R."/>
            <person name="Stahlhut G."/>
            <person name="Hoff K.J."/>
            <person name="Asshauer K.P."/>
            <person name="Thurmer A."/>
            <person name="Stanke M."/>
            <person name="Daniel R."/>
            <person name="Morgenstern B."/>
            <person name="Thomma B.P.H.J."/>
            <person name="Kronstad J.W."/>
            <person name="Braus-Stromeyer S.A."/>
            <person name="Braus G.H."/>
        </authorList>
    </citation>
    <scope>NUCLEOTIDE SEQUENCE</scope>
    <source>
        <strain evidence="1">Vl32</strain>
    </source>
</reference>
<evidence type="ECO:0000313" key="2">
    <source>
        <dbReference type="Proteomes" id="UP000689129"/>
    </source>
</evidence>
<dbReference type="EMBL" id="JAEMWZ010000418">
    <property type="protein sequence ID" value="KAG7118957.1"/>
    <property type="molecule type" value="Genomic_DNA"/>
</dbReference>
<proteinExistence type="predicted"/>
<dbReference type="OrthoDB" id="1726583at2759"/>
<name>A0A8I2Z8Q2_VERLO</name>
<accession>A0A8I2Z8Q2</accession>
<evidence type="ECO:0000313" key="1">
    <source>
        <dbReference type="EMBL" id="KAG7118957.1"/>
    </source>
</evidence>
<comment type="caution">
    <text evidence="1">The sequence shown here is derived from an EMBL/GenBank/DDBJ whole genome shotgun (WGS) entry which is preliminary data.</text>
</comment>